<evidence type="ECO:0000313" key="1">
    <source>
        <dbReference type="EMBL" id="KAF6796352.1"/>
    </source>
</evidence>
<dbReference type="AlphaFoldDB" id="A0A8H6IST4"/>
<dbReference type="InterPro" id="IPR036322">
    <property type="entry name" value="WD40_repeat_dom_sf"/>
</dbReference>
<organism evidence="1 2">
    <name type="scientific">Colletotrichum sojae</name>
    <dbReference type="NCBI Taxonomy" id="2175907"/>
    <lineage>
        <taxon>Eukaryota</taxon>
        <taxon>Fungi</taxon>
        <taxon>Dikarya</taxon>
        <taxon>Ascomycota</taxon>
        <taxon>Pezizomycotina</taxon>
        <taxon>Sordariomycetes</taxon>
        <taxon>Hypocreomycetidae</taxon>
        <taxon>Glomerellales</taxon>
        <taxon>Glomerellaceae</taxon>
        <taxon>Colletotrichum</taxon>
        <taxon>Colletotrichum orchidearum species complex</taxon>
    </lineage>
</organism>
<dbReference type="EMBL" id="WIGN01000374">
    <property type="protein sequence ID" value="KAF6796352.1"/>
    <property type="molecule type" value="Genomic_DNA"/>
</dbReference>
<proteinExistence type="predicted"/>
<protein>
    <submittedName>
        <fullName evidence="1">Beta transducin-like protein HET-E4s</fullName>
    </submittedName>
</protein>
<sequence>MHRAVFDRCMEIMSEKLHQDMCDLILPGKPVADVAPALIEKNVPQYLRYACRYWVDHLDKLSGDQREEVGLNDDGKVYAFLAEKLLFWLETMSLIQETPTMILILNRLQGLINSTRNHLLAALVYDAQRFLLRYRWIIERAPLQIYCSALIFSPMRSRVRSLFEGLIPSWITKNSNPIEAVTFSPHNNAILASTSCDGTLRIVTTQD</sequence>
<dbReference type="SUPFAM" id="SSF50978">
    <property type="entry name" value="WD40 repeat-like"/>
    <property type="match status" value="1"/>
</dbReference>
<reference evidence="1 2" key="1">
    <citation type="journal article" date="2020" name="Phytopathology">
        <title>Genome Sequence Resources of Colletotrichum truncatum, C. plurivorum, C. musicola, and C. sojae: Four Species Pathogenic to Soybean (Glycine max).</title>
        <authorList>
            <person name="Rogerio F."/>
            <person name="Boufleur T.R."/>
            <person name="Ciampi-Guillardi M."/>
            <person name="Sukno S.A."/>
            <person name="Thon M.R."/>
            <person name="Massola Junior N.S."/>
            <person name="Baroncelli R."/>
        </authorList>
    </citation>
    <scope>NUCLEOTIDE SEQUENCE [LARGE SCALE GENOMIC DNA]</scope>
    <source>
        <strain evidence="1 2">LFN0009</strain>
    </source>
</reference>
<evidence type="ECO:0000313" key="2">
    <source>
        <dbReference type="Proteomes" id="UP000652219"/>
    </source>
</evidence>
<comment type="caution">
    <text evidence="1">The sequence shown here is derived from an EMBL/GenBank/DDBJ whole genome shotgun (WGS) entry which is preliminary data.</text>
</comment>
<gene>
    <name evidence="1" type="ORF">CSOJ01_13236</name>
</gene>
<keyword evidence="2" id="KW-1185">Reference proteome</keyword>
<dbReference type="Proteomes" id="UP000652219">
    <property type="component" value="Unassembled WGS sequence"/>
</dbReference>
<accession>A0A8H6IST4</accession>
<name>A0A8H6IST4_9PEZI</name>